<dbReference type="Proteomes" id="UP000777002">
    <property type="component" value="Unassembled WGS sequence"/>
</dbReference>
<protein>
    <submittedName>
        <fullName evidence="2">Uncharacterized protein</fullName>
    </submittedName>
</protein>
<keyword evidence="1" id="KW-1133">Transmembrane helix</keyword>
<dbReference type="RefSeq" id="WP_205050560.1">
    <property type="nucleotide sequence ID" value="NZ_JACJKX010000012.1"/>
</dbReference>
<feature type="transmembrane region" description="Helical" evidence="1">
    <location>
        <begin position="71"/>
        <end position="90"/>
    </location>
</feature>
<feature type="transmembrane region" description="Helical" evidence="1">
    <location>
        <begin position="210"/>
        <end position="233"/>
    </location>
</feature>
<keyword evidence="3" id="KW-1185">Reference proteome</keyword>
<feature type="transmembrane region" description="Helical" evidence="1">
    <location>
        <begin position="126"/>
        <end position="144"/>
    </location>
</feature>
<accession>A0ABS2GT04</accession>
<feature type="transmembrane region" description="Helical" evidence="1">
    <location>
        <begin position="285"/>
        <end position="304"/>
    </location>
</feature>
<feature type="transmembrane region" description="Helical" evidence="1">
    <location>
        <begin position="316"/>
        <end position="336"/>
    </location>
</feature>
<feature type="transmembrane region" description="Helical" evidence="1">
    <location>
        <begin position="180"/>
        <end position="198"/>
    </location>
</feature>
<dbReference type="EMBL" id="JACJKX010000012">
    <property type="protein sequence ID" value="MBM6928970.1"/>
    <property type="molecule type" value="Genomic_DNA"/>
</dbReference>
<evidence type="ECO:0000313" key="2">
    <source>
        <dbReference type="EMBL" id="MBM6928970.1"/>
    </source>
</evidence>
<comment type="caution">
    <text evidence="2">The sequence shown here is derived from an EMBL/GenBank/DDBJ whole genome shotgun (WGS) entry which is preliminary data.</text>
</comment>
<feature type="transmembrane region" description="Helical" evidence="1">
    <location>
        <begin position="343"/>
        <end position="361"/>
    </location>
</feature>
<proteinExistence type="predicted"/>
<sequence>MDLENFWYFWDFKGYWTTWENLLNLLQTEKFSDFVTYVFKNIREDDYNVFPIVIPVLFSSLLTGLDLPSRTLYILSITVTYIPLLALIATKTIEYIFRENRDYFLLTGIFFLFLFFPSFWSPTVIGYPDVLGLIFISFSIYITLSTDFSREGCLKNVVMLGVTLWLVFLTRRWYAYTVVSLYISLPFLNYILFNGLSVKTRNLILVARNFFLSGIISICCVITFQTQTLLRIISTSYSTLYEGYRLGVFESAIVAFETLGTGIVIFASGVTFFSFFVRKTFPKQFILIAFSFANLILSSLLFFQTQTAYVQHCLPFGFWLLTISCIGAYLIVATFVESITPQVSITLIVCSLVIFYLQYFSNDWERHKLLPPPVPPLQMQNYSEYERLVKAISLLPNSRATVISSSGVLNHEMLITGSLILNIPSHIVPYPQIDKRDHLVVEPFLERYVIVADPIQLHTKPGSQLVVQVPAEKILKNIGIGQAYKEISGPFVLANGVEAYIYEKTRPYSKTEIIDFLQPFRQAYPEWEDELNIIGSLLSIHNISLGDKWGHLNIKQSSIITHPGENTPTKFNWMLSGINQLKITSFNNSCFNKDSVSFNIESGISKLRIKIPHGQSQVINVDQFNGIESTVTIEKNISVDCDGISIELINN</sequence>
<feature type="transmembrane region" description="Helical" evidence="1">
    <location>
        <begin position="253"/>
        <end position="273"/>
    </location>
</feature>
<evidence type="ECO:0000256" key="1">
    <source>
        <dbReference type="SAM" id="Phobius"/>
    </source>
</evidence>
<feature type="transmembrane region" description="Helical" evidence="1">
    <location>
        <begin position="102"/>
        <end position="120"/>
    </location>
</feature>
<feature type="transmembrane region" description="Helical" evidence="1">
    <location>
        <begin position="156"/>
        <end position="174"/>
    </location>
</feature>
<evidence type="ECO:0000313" key="3">
    <source>
        <dbReference type="Proteomes" id="UP000777002"/>
    </source>
</evidence>
<name>A0ABS2GT04_9BURK</name>
<organism evidence="2 3">
    <name type="scientific">Parasutterella secunda</name>
    <dbReference type="NCBI Taxonomy" id="626947"/>
    <lineage>
        <taxon>Bacteria</taxon>
        <taxon>Pseudomonadati</taxon>
        <taxon>Pseudomonadota</taxon>
        <taxon>Betaproteobacteria</taxon>
        <taxon>Burkholderiales</taxon>
        <taxon>Sutterellaceae</taxon>
        <taxon>Parasutterella</taxon>
    </lineage>
</organism>
<reference evidence="2 3" key="1">
    <citation type="journal article" date="2021" name="Sci. Rep.">
        <title>The distribution of antibiotic resistance genes in chicken gut microbiota commensals.</title>
        <authorList>
            <person name="Juricova H."/>
            <person name="Matiasovicova J."/>
            <person name="Kubasova T."/>
            <person name="Cejkova D."/>
            <person name="Rychlik I."/>
        </authorList>
    </citation>
    <scope>NUCLEOTIDE SEQUENCE [LARGE SCALE GENOMIC DNA]</scope>
    <source>
        <strain evidence="2 3">An562</strain>
    </source>
</reference>
<gene>
    <name evidence="2" type="ORF">H5985_06790</name>
</gene>
<keyword evidence="1" id="KW-0472">Membrane</keyword>
<keyword evidence="1" id="KW-0812">Transmembrane</keyword>